<dbReference type="Pfam" id="PF03281">
    <property type="entry name" value="Mab-21"/>
    <property type="match status" value="1"/>
</dbReference>
<dbReference type="PANTHER" id="PTHR10656:SF42">
    <property type="entry name" value="CYCLIC GMP-AMP SYNTHASE-LIKE PROTEIN-RELATED"/>
    <property type="match status" value="1"/>
</dbReference>
<feature type="domain" description="Mab-21-like HhH/H2TH-like" evidence="10">
    <location>
        <begin position="370"/>
        <end position="449"/>
    </location>
</feature>
<evidence type="ECO:0000256" key="7">
    <source>
        <dbReference type="ARBA" id="ARBA00022840"/>
    </source>
</evidence>
<protein>
    <submittedName>
        <fullName evidence="11">Uncharacterized protein</fullName>
    </submittedName>
</protein>
<dbReference type="PANTHER" id="PTHR10656">
    <property type="entry name" value="CELL FATE DETERMINING PROTEIN MAB21-RELATED"/>
    <property type="match status" value="1"/>
</dbReference>
<accession>A0A6J8AGE8</accession>
<dbReference type="GO" id="GO:0016779">
    <property type="term" value="F:nucleotidyltransferase activity"/>
    <property type="evidence" value="ECO:0007669"/>
    <property type="project" value="UniProtKB-KW"/>
</dbReference>
<keyword evidence="7" id="KW-0067">ATP-binding</keyword>
<keyword evidence="3" id="KW-0808">Transferase</keyword>
<dbReference type="SMART" id="SM01265">
    <property type="entry name" value="Mab-21"/>
    <property type="match status" value="1"/>
</dbReference>
<keyword evidence="6" id="KW-0547">Nucleotide-binding</keyword>
<dbReference type="EMBL" id="CACVKT020001343">
    <property type="protein sequence ID" value="CAC5366769.1"/>
    <property type="molecule type" value="Genomic_DNA"/>
</dbReference>
<keyword evidence="8" id="KW-0460">Magnesium</keyword>
<evidence type="ECO:0000313" key="11">
    <source>
        <dbReference type="EMBL" id="CAC5366769.1"/>
    </source>
</evidence>
<dbReference type="InterPro" id="IPR024810">
    <property type="entry name" value="MAB21L/cGLR"/>
</dbReference>
<evidence type="ECO:0000259" key="10">
    <source>
        <dbReference type="Pfam" id="PF20266"/>
    </source>
</evidence>
<evidence type="ECO:0000256" key="1">
    <source>
        <dbReference type="ARBA" id="ARBA00001946"/>
    </source>
</evidence>
<evidence type="ECO:0000256" key="2">
    <source>
        <dbReference type="ARBA" id="ARBA00008307"/>
    </source>
</evidence>
<evidence type="ECO:0000313" key="12">
    <source>
        <dbReference type="Proteomes" id="UP000507470"/>
    </source>
</evidence>
<comment type="cofactor">
    <cofactor evidence="1">
        <name>Mg(2+)</name>
        <dbReference type="ChEBI" id="CHEBI:18420"/>
    </cofactor>
</comment>
<evidence type="ECO:0000259" key="9">
    <source>
        <dbReference type="Pfam" id="PF03281"/>
    </source>
</evidence>
<sequence>MNRNSRDDQNDSNQNVNGLRKITYWSKYNVKRFPYRGRRRYTPLVYQSEDGGIIISNDVFGLTIRQFERAYKTCLDRRKTHEQYILNIRYPNKTSAEYMEYLEDSRYCNKDYLTWTRNHMKERYLYEHLVNEVGSEIDFRKRQQLFIVKDMLDNAALSSLTQIMSGSLGEGLNLPGRDIDLMYVIHEVDVIQDRRTIKKPLEHVKRTTLLMETEHNHPGFARLLLLKGVHLEIDFITLETFENTNKGLYLSVNKFVSKLKQLHPFLKLSTHGPCVSNKGQRTDIAYCIRSQYLPYNAREWTLRNRQQWPPNNIIDKIKEFGCLLVPIGPKTMPDCNILWRLSFSEAEKQLVHSFNFTQLLCYCLLKLTLKHIVNTNKHAEGLLCSYFMKTALFWVSEEVDIDTFQMSKLIVCFSHCINKLIVWAKKCYCPNYFIPQQNMFLGKVNLDNNKILINVLNNIKCDGIVGLINRLYPQDNTNHNLLRTNIESSFIMLDFLFYSTCGFDSATDLSGCLKALMFAKSFIKSTSSTFIIDLCNHQQAVISQHAAQLLPTPTKMTDKYNMHKRNHRYLQAGTKTDAVSGWLLYASFYYVTGQFNVTLRLTEYVLSRCSSEMMLQGNAYYREEQINNYRRHIHSTMTLNDKMRIAIVKNVKYVKQSSLIPSELQLEVNDKPVFIPPIVMSHCLRFLCYHHLGDISK</sequence>
<dbReference type="Proteomes" id="UP000507470">
    <property type="component" value="Unassembled WGS sequence"/>
</dbReference>
<keyword evidence="12" id="KW-1185">Reference proteome</keyword>
<dbReference type="Gene3D" id="1.10.1410.40">
    <property type="match status" value="1"/>
</dbReference>
<keyword evidence="5" id="KW-0479">Metal-binding</keyword>
<dbReference type="Pfam" id="PF20266">
    <property type="entry name" value="Mab-21_C"/>
    <property type="match status" value="1"/>
</dbReference>
<name>A0A6J8AGE8_MYTCO</name>
<organism evidence="11 12">
    <name type="scientific">Mytilus coruscus</name>
    <name type="common">Sea mussel</name>
    <dbReference type="NCBI Taxonomy" id="42192"/>
    <lineage>
        <taxon>Eukaryota</taxon>
        <taxon>Metazoa</taxon>
        <taxon>Spiralia</taxon>
        <taxon>Lophotrochozoa</taxon>
        <taxon>Mollusca</taxon>
        <taxon>Bivalvia</taxon>
        <taxon>Autobranchia</taxon>
        <taxon>Pteriomorphia</taxon>
        <taxon>Mytilida</taxon>
        <taxon>Mytiloidea</taxon>
        <taxon>Mytilidae</taxon>
        <taxon>Mytilinae</taxon>
        <taxon>Mytilus</taxon>
    </lineage>
</organism>
<evidence type="ECO:0000256" key="4">
    <source>
        <dbReference type="ARBA" id="ARBA00022695"/>
    </source>
</evidence>
<keyword evidence="4" id="KW-0548">Nucleotidyltransferase</keyword>
<proteinExistence type="inferred from homology"/>
<evidence type="ECO:0000256" key="3">
    <source>
        <dbReference type="ARBA" id="ARBA00022679"/>
    </source>
</evidence>
<comment type="similarity">
    <text evidence="2">Belongs to the mab-21 family.</text>
</comment>
<evidence type="ECO:0000256" key="5">
    <source>
        <dbReference type="ARBA" id="ARBA00022723"/>
    </source>
</evidence>
<evidence type="ECO:0000256" key="6">
    <source>
        <dbReference type="ARBA" id="ARBA00022741"/>
    </source>
</evidence>
<gene>
    <name evidence="11" type="ORF">MCOR_6921</name>
</gene>
<evidence type="ECO:0000256" key="8">
    <source>
        <dbReference type="ARBA" id="ARBA00022842"/>
    </source>
</evidence>
<dbReference type="GO" id="GO:0046872">
    <property type="term" value="F:metal ion binding"/>
    <property type="evidence" value="ECO:0007669"/>
    <property type="project" value="UniProtKB-KW"/>
</dbReference>
<dbReference type="GO" id="GO:0005524">
    <property type="term" value="F:ATP binding"/>
    <property type="evidence" value="ECO:0007669"/>
    <property type="project" value="UniProtKB-KW"/>
</dbReference>
<reference evidence="11 12" key="1">
    <citation type="submission" date="2020-06" db="EMBL/GenBank/DDBJ databases">
        <authorList>
            <person name="Li R."/>
            <person name="Bekaert M."/>
        </authorList>
    </citation>
    <scope>NUCLEOTIDE SEQUENCE [LARGE SCALE GENOMIC DNA]</scope>
    <source>
        <strain evidence="12">wild</strain>
    </source>
</reference>
<dbReference type="AlphaFoldDB" id="A0A6J8AGE8"/>
<dbReference type="InterPro" id="IPR046903">
    <property type="entry name" value="Mab-21-like_nuc_Trfase"/>
</dbReference>
<feature type="domain" description="Mab-21-like nucleotidyltransferase" evidence="9">
    <location>
        <begin position="283"/>
        <end position="352"/>
    </location>
</feature>
<dbReference type="OrthoDB" id="6124931at2759"/>
<dbReference type="InterPro" id="IPR046906">
    <property type="entry name" value="Mab-21_HhH/H2TH-like"/>
</dbReference>